<evidence type="ECO:0000313" key="1">
    <source>
        <dbReference type="EMBL" id="MBT1700014.1"/>
    </source>
</evidence>
<organism evidence="1 2">
    <name type="scientific">Chryseosolibacter histidini</name>
    <dbReference type="NCBI Taxonomy" id="2782349"/>
    <lineage>
        <taxon>Bacteria</taxon>
        <taxon>Pseudomonadati</taxon>
        <taxon>Bacteroidota</taxon>
        <taxon>Cytophagia</taxon>
        <taxon>Cytophagales</taxon>
        <taxon>Chryseotaleaceae</taxon>
        <taxon>Chryseosolibacter</taxon>
    </lineage>
</organism>
<keyword evidence="2" id="KW-1185">Reference proteome</keyword>
<dbReference type="AlphaFoldDB" id="A0AAP2GLD6"/>
<accession>A0AAP2GLD6</accession>
<name>A0AAP2GLD6_9BACT</name>
<evidence type="ECO:0000313" key="2">
    <source>
        <dbReference type="Proteomes" id="UP001319200"/>
    </source>
</evidence>
<sequence length="97" mass="11500">MARYFVYITEIYLTMYTLQDFRIMPFEKKCDLITFSGSYLSQRTLGECKVFLYHASKFFIEVFYSPKHQKVLMINAFDKPIGLDPYLDKISLEDLNG</sequence>
<reference evidence="1 2" key="1">
    <citation type="submission" date="2021-05" db="EMBL/GenBank/DDBJ databases">
        <title>A Polyphasic approach of four new species of the genus Ohtaekwangia: Ohtaekwangia histidinii sp. nov., Ohtaekwangia cretensis sp. nov., Ohtaekwangia indiensis sp. nov., Ohtaekwangia reichenbachii sp. nov. from diverse environment.</title>
        <authorList>
            <person name="Octaviana S."/>
        </authorList>
    </citation>
    <scope>NUCLEOTIDE SEQUENCE [LARGE SCALE GENOMIC DNA]</scope>
    <source>
        <strain evidence="1 2">PWU4</strain>
    </source>
</reference>
<dbReference type="RefSeq" id="WP_254168321.1">
    <property type="nucleotide sequence ID" value="NZ_JAHESF010000033.1"/>
</dbReference>
<gene>
    <name evidence="1" type="ORF">KK083_24215</name>
</gene>
<comment type="caution">
    <text evidence="1">The sequence shown here is derived from an EMBL/GenBank/DDBJ whole genome shotgun (WGS) entry which is preliminary data.</text>
</comment>
<protein>
    <submittedName>
        <fullName evidence="1">Uncharacterized protein</fullName>
    </submittedName>
</protein>
<dbReference type="EMBL" id="JAHESF010000033">
    <property type="protein sequence ID" value="MBT1700014.1"/>
    <property type="molecule type" value="Genomic_DNA"/>
</dbReference>
<proteinExistence type="predicted"/>
<dbReference type="Proteomes" id="UP001319200">
    <property type="component" value="Unassembled WGS sequence"/>
</dbReference>